<keyword evidence="1" id="KW-0812">Transmembrane</keyword>
<evidence type="ECO:0000313" key="2">
    <source>
        <dbReference type="EMBL" id="KAA5536170.1"/>
    </source>
</evidence>
<keyword evidence="3" id="KW-1185">Reference proteome</keyword>
<dbReference type="Pfam" id="PF06210">
    <property type="entry name" value="DUF1003"/>
    <property type="match status" value="1"/>
</dbReference>
<dbReference type="EMBL" id="VWSH01000001">
    <property type="protein sequence ID" value="KAA5536170.1"/>
    <property type="molecule type" value="Genomic_DNA"/>
</dbReference>
<evidence type="ECO:0000256" key="1">
    <source>
        <dbReference type="SAM" id="Phobius"/>
    </source>
</evidence>
<dbReference type="PANTHER" id="PTHR41386:SF1">
    <property type="entry name" value="MEMBRANE PROTEIN"/>
    <property type="match status" value="1"/>
</dbReference>
<name>A0A5M6CP39_9BACT</name>
<evidence type="ECO:0000313" key="3">
    <source>
        <dbReference type="Proteomes" id="UP000323632"/>
    </source>
</evidence>
<protein>
    <submittedName>
        <fullName evidence="2">DUF1003 domain-containing protein</fullName>
    </submittedName>
</protein>
<organism evidence="2 3">
    <name type="scientific">Taibaiella lutea</name>
    <dbReference type="NCBI Taxonomy" id="2608001"/>
    <lineage>
        <taxon>Bacteria</taxon>
        <taxon>Pseudomonadati</taxon>
        <taxon>Bacteroidota</taxon>
        <taxon>Chitinophagia</taxon>
        <taxon>Chitinophagales</taxon>
        <taxon>Chitinophagaceae</taxon>
        <taxon>Taibaiella</taxon>
    </lineage>
</organism>
<keyword evidence="1" id="KW-1133">Transmembrane helix</keyword>
<proteinExistence type="predicted"/>
<feature type="transmembrane region" description="Helical" evidence="1">
    <location>
        <begin position="80"/>
        <end position="98"/>
    </location>
</feature>
<accession>A0A5M6CP39</accession>
<comment type="caution">
    <text evidence="2">The sequence shown here is derived from an EMBL/GenBank/DDBJ whole genome shotgun (WGS) entry which is preliminary data.</text>
</comment>
<sequence>MKISLMKRKPSNNRETCDQQLKSSLNFPETKTDRLTVFIMNVFGSISFLIFCVLFFIIWALWNLNLLPGLEPFDPYPFPLLEMAVSLFAIVLSVTVIINQNRKGRIDKISSQVEFEVNIRAEEEITKILNMLHEIQQHLGVEISNDNELEKMKEPTDINRIHKKLDEDKTENLN</sequence>
<dbReference type="AlphaFoldDB" id="A0A5M6CP39"/>
<reference evidence="2 3" key="1">
    <citation type="submission" date="2019-09" db="EMBL/GenBank/DDBJ databases">
        <title>Genome sequence and assembly of Taibaiella sp.</title>
        <authorList>
            <person name="Chhetri G."/>
        </authorList>
    </citation>
    <scope>NUCLEOTIDE SEQUENCE [LARGE SCALE GENOMIC DNA]</scope>
    <source>
        <strain evidence="2 3">KVB11</strain>
    </source>
</reference>
<dbReference type="Proteomes" id="UP000323632">
    <property type="component" value="Unassembled WGS sequence"/>
</dbReference>
<feature type="transmembrane region" description="Helical" evidence="1">
    <location>
        <begin position="35"/>
        <end position="60"/>
    </location>
</feature>
<dbReference type="PANTHER" id="PTHR41386">
    <property type="entry name" value="INTEGRAL MEMBRANE PROTEIN-RELATED"/>
    <property type="match status" value="1"/>
</dbReference>
<dbReference type="InterPro" id="IPR010406">
    <property type="entry name" value="DUF1003"/>
</dbReference>
<keyword evidence="1" id="KW-0472">Membrane</keyword>
<gene>
    <name evidence="2" type="ORF">F0919_00430</name>
</gene>